<sequence length="66" mass="6841">MHGKGGGAAAVEQRRFCCVCSSRTEPQFIGLIGRAAASSGALARLQARLGAQLATRRHDSTGGENQ</sequence>
<proteinExistence type="predicted"/>
<organism evidence="1 2">
    <name type="scientific">Trichogramma kaykai</name>
    <dbReference type="NCBI Taxonomy" id="54128"/>
    <lineage>
        <taxon>Eukaryota</taxon>
        <taxon>Metazoa</taxon>
        <taxon>Ecdysozoa</taxon>
        <taxon>Arthropoda</taxon>
        <taxon>Hexapoda</taxon>
        <taxon>Insecta</taxon>
        <taxon>Pterygota</taxon>
        <taxon>Neoptera</taxon>
        <taxon>Endopterygota</taxon>
        <taxon>Hymenoptera</taxon>
        <taxon>Apocrita</taxon>
        <taxon>Proctotrupomorpha</taxon>
        <taxon>Chalcidoidea</taxon>
        <taxon>Trichogrammatidae</taxon>
        <taxon>Trichogramma</taxon>
    </lineage>
</organism>
<dbReference type="AlphaFoldDB" id="A0ABD2WLF9"/>
<evidence type="ECO:0000313" key="2">
    <source>
        <dbReference type="Proteomes" id="UP001627154"/>
    </source>
</evidence>
<gene>
    <name evidence="1" type="ORF">TKK_011956</name>
</gene>
<comment type="caution">
    <text evidence="1">The sequence shown here is derived from an EMBL/GenBank/DDBJ whole genome shotgun (WGS) entry which is preliminary data.</text>
</comment>
<name>A0ABD2WLF9_9HYME</name>
<accession>A0ABD2WLF9</accession>
<reference evidence="1 2" key="1">
    <citation type="journal article" date="2024" name="bioRxiv">
        <title>A reference genome for Trichogramma kaykai: A tiny desert-dwelling parasitoid wasp with competing sex-ratio distorters.</title>
        <authorList>
            <person name="Culotta J."/>
            <person name="Lindsey A.R."/>
        </authorList>
    </citation>
    <scope>NUCLEOTIDE SEQUENCE [LARGE SCALE GENOMIC DNA]</scope>
    <source>
        <strain evidence="1 2">KSX58</strain>
    </source>
</reference>
<protein>
    <submittedName>
        <fullName evidence="1">Uncharacterized protein</fullName>
    </submittedName>
</protein>
<evidence type="ECO:0000313" key="1">
    <source>
        <dbReference type="EMBL" id="KAL3393692.1"/>
    </source>
</evidence>
<dbReference type="EMBL" id="JBJJXI010000096">
    <property type="protein sequence ID" value="KAL3393692.1"/>
    <property type="molecule type" value="Genomic_DNA"/>
</dbReference>
<dbReference type="Proteomes" id="UP001627154">
    <property type="component" value="Unassembled WGS sequence"/>
</dbReference>
<keyword evidence="2" id="KW-1185">Reference proteome</keyword>